<comment type="caution">
    <text evidence="2">The sequence shown here is derived from an EMBL/GenBank/DDBJ whole genome shotgun (WGS) entry which is preliminary data.</text>
</comment>
<feature type="region of interest" description="Disordered" evidence="1">
    <location>
        <begin position="147"/>
        <end position="178"/>
    </location>
</feature>
<feature type="compositionally biased region" description="Basic residues" evidence="1">
    <location>
        <begin position="15"/>
        <end position="26"/>
    </location>
</feature>
<gene>
    <name evidence="2" type="ORF">FB192DRAFT_1463212</name>
</gene>
<accession>A0A8H4B798</accession>
<dbReference type="AlphaFoldDB" id="A0A8H4B798"/>
<feature type="region of interest" description="Disordered" evidence="1">
    <location>
        <begin position="95"/>
        <end position="130"/>
    </location>
</feature>
<organism evidence="2 3">
    <name type="scientific">Mucor circinelloides f. lusitanicus</name>
    <name type="common">Mucor racemosus var. lusitanicus</name>
    <dbReference type="NCBI Taxonomy" id="29924"/>
    <lineage>
        <taxon>Eukaryota</taxon>
        <taxon>Fungi</taxon>
        <taxon>Fungi incertae sedis</taxon>
        <taxon>Mucoromycota</taxon>
        <taxon>Mucoromycotina</taxon>
        <taxon>Mucoromycetes</taxon>
        <taxon>Mucorales</taxon>
        <taxon>Mucorineae</taxon>
        <taxon>Mucoraceae</taxon>
        <taxon>Mucor</taxon>
    </lineage>
</organism>
<feature type="region of interest" description="Disordered" evidence="1">
    <location>
        <begin position="244"/>
        <end position="274"/>
    </location>
</feature>
<feature type="compositionally biased region" description="Low complexity" evidence="1">
    <location>
        <begin position="244"/>
        <end position="263"/>
    </location>
</feature>
<evidence type="ECO:0000313" key="3">
    <source>
        <dbReference type="Proteomes" id="UP000469890"/>
    </source>
</evidence>
<proteinExistence type="predicted"/>
<feature type="region of interest" description="Disordered" evidence="1">
    <location>
        <begin position="13"/>
        <end position="72"/>
    </location>
</feature>
<evidence type="ECO:0000313" key="2">
    <source>
        <dbReference type="EMBL" id="KAF1796498.1"/>
    </source>
</evidence>
<dbReference type="Proteomes" id="UP000469890">
    <property type="component" value="Unassembled WGS sequence"/>
</dbReference>
<reference evidence="2 3" key="1">
    <citation type="submission" date="2019-09" db="EMBL/GenBank/DDBJ databases">
        <authorList>
            <consortium name="DOE Joint Genome Institute"/>
            <person name="Mondo S.J."/>
            <person name="Navarro-Mendoza M.I."/>
            <person name="Perez-Arques C."/>
            <person name="Panchal S."/>
            <person name="Nicolas F.E."/>
            <person name="Ganguly P."/>
            <person name="Pangilinan J."/>
            <person name="Grigoriev I."/>
            <person name="Heitman J."/>
            <person name="Sanya K."/>
            <person name="Garre V."/>
        </authorList>
    </citation>
    <scope>NUCLEOTIDE SEQUENCE [LARGE SCALE GENOMIC DNA]</scope>
    <source>
        <strain evidence="2 3">MU402</strain>
    </source>
</reference>
<feature type="region of interest" description="Disordered" evidence="1">
    <location>
        <begin position="333"/>
        <end position="374"/>
    </location>
</feature>
<evidence type="ECO:0000256" key="1">
    <source>
        <dbReference type="SAM" id="MobiDB-lite"/>
    </source>
</evidence>
<name>A0A8H4B798_MUCCL</name>
<sequence length="474" mass="53782">MAFQYMEPYYAQHRLPPHHPRQHRQPPHLMDDDYHYFPQPPRARRGGPPQPHQHHPSHLHPPVPLHDHYLYGPPPALAPHHLYPQHEHHRIYPDYYESLPKGNSQSKRRHKLARSSSTGNLYREYESGDDDRDYSWYYEEPEQHVPQYYEHRTSHRRRRRSNSNNSATQSHNPPLDAETVIDLDSYTHIDGEPMNELEVLAAKNAAINERKSRIIYPEEDDDNYDEPAEQPRPLKETIDVAAPTTTAAAQPASSTETATATETTTEDAVPSNQATLVDDEHLSNMLEALTMTESNASTVVEPIADETKESSPQPTKKKRWPFAYLFKKPAFATTTDRGSKVEPTKSHSTPPTPVLTPDTFTNSNISSTTTSATISPQHQISSHGFWAFRVPMTQAWYRFDNENQTKILEHVSHPNGILQVTDSHLGQGQIPMVVLPFQRICYYPTDASLNQLACLELSFMPSAIGSGGGVGTLY</sequence>
<dbReference type="EMBL" id="JAAECE010000012">
    <property type="protein sequence ID" value="KAF1796498.1"/>
    <property type="molecule type" value="Genomic_DNA"/>
</dbReference>
<feature type="compositionally biased region" description="Low complexity" evidence="1">
    <location>
        <begin position="361"/>
        <end position="374"/>
    </location>
</feature>
<protein>
    <submittedName>
        <fullName evidence="2">Uncharacterized protein</fullName>
    </submittedName>
</protein>